<protein>
    <submittedName>
        <fullName evidence="5">FadR/GntR family transcriptional regulator</fullName>
    </submittedName>
</protein>
<organism evidence="5 6">
    <name type="scientific">Dongia sedimenti</name>
    <dbReference type="NCBI Taxonomy" id="3064282"/>
    <lineage>
        <taxon>Bacteria</taxon>
        <taxon>Pseudomonadati</taxon>
        <taxon>Pseudomonadota</taxon>
        <taxon>Alphaproteobacteria</taxon>
        <taxon>Rhodospirillales</taxon>
        <taxon>Dongiaceae</taxon>
        <taxon>Dongia</taxon>
    </lineage>
</organism>
<comment type="caution">
    <text evidence="5">The sequence shown here is derived from an EMBL/GenBank/DDBJ whole genome shotgun (WGS) entry which is preliminary data.</text>
</comment>
<dbReference type="Pfam" id="PF00392">
    <property type="entry name" value="GntR"/>
    <property type="match status" value="1"/>
</dbReference>
<dbReference type="RefSeq" id="WP_379954909.1">
    <property type="nucleotide sequence ID" value="NZ_JAUYVI010000002.1"/>
</dbReference>
<dbReference type="InterPro" id="IPR000524">
    <property type="entry name" value="Tscrpt_reg_HTH_GntR"/>
</dbReference>
<keyword evidence="6" id="KW-1185">Reference proteome</keyword>
<dbReference type="InterPro" id="IPR036388">
    <property type="entry name" value="WH-like_DNA-bd_sf"/>
</dbReference>
<accession>A0ABU0YIG5</accession>
<dbReference type="SUPFAM" id="SSF46785">
    <property type="entry name" value="Winged helix' DNA-binding domain"/>
    <property type="match status" value="1"/>
</dbReference>
<dbReference type="Pfam" id="PF07729">
    <property type="entry name" value="FCD"/>
    <property type="match status" value="1"/>
</dbReference>
<evidence type="ECO:0000256" key="3">
    <source>
        <dbReference type="ARBA" id="ARBA00023163"/>
    </source>
</evidence>
<evidence type="ECO:0000313" key="6">
    <source>
        <dbReference type="Proteomes" id="UP001230156"/>
    </source>
</evidence>
<feature type="domain" description="HTH gntR-type" evidence="4">
    <location>
        <begin position="16"/>
        <end position="84"/>
    </location>
</feature>
<dbReference type="InterPro" id="IPR036390">
    <property type="entry name" value="WH_DNA-bd_sf"/>
</dbReference>
<dbReference type="InterPro" id="IPR011711">
    <property type="entry name" value="GntR_C"/>
</dbReference>
<dbReference type="EMBL" id="JAUYVI010000002">
    <property type="protein sequence ID" value="MDQ7247507.1"/>
    <property type="molecule type" value="Genomic_DNA"/>
</dbReference>
<evidence type="ECO:0000256" key="1">
    <source>
        <dbReference type="ARBA" id="ARBA00023015"/>
    </source>
</evidence>
<dbReference type="Proteomes" id="UP001230156">
    <property type="component" value="Unassembled WGS sequence"/>
</dbReference>
<keyword evidence="3" id="KW-0804">Transcription</keyword>
<dbReference type="InterPro" id="IPR008920">
    <property type="entry name" value="TF_FadR/GntR_C"/>
</dbReference>
<gene>
    <name evidence="5" type="ORF">Q8A70_07500</name>
</gene>
<keyword evidence="2" id="KW-0238">DNA-binding</keyword>
<dbReference type="PANTHER" id="PTHR43537">
    <property type="entry name" value="TRANSCRIPTIONAL REGULATOR, GNTR FAMILY"/>
    <property type="match status" value="1"/>
</dbReference>
<dbReference type="PRINTS" id="PR00035">
    <property type="entry name" value="HTHGNTR"/>
</dbReference>
<evidence type="ECO:0000259" key="4">
    <source>
        <dbReference type="PROSITE" id="PS50949"/>
    </source>
</evidence>
<dbReference type="SUPFAM" id="SSF48008">
    <property type="entry name" value="GntR ligand-binding domain-like"/>
    <property type="match status" value="1"/>
</dbReference>
<keyword evidence="1" id="KW-0805">Transcription regulation</keyword>
<evidence type="ECO:0000256" key="2">
    <source>
        <dbReference type="ARBA" id="ARBA00023125"/>
    </source>
</evidence>
<dbReference type="Gene3D" id="1.10.10.10">
    <property type="entry name" value="Winged helix-like DNA-binding domain superfamily/Winged helix DNA-binding domain"/>
    <property type="match status" value="1"/>
</dbReference>
<dbReference type="PROSITE" id="PS50949">
    <property type="entry name" value="HTH_GNTR"/>
    <property type="match status" value="1"/>
</dbReference>
<proteinExistence type="predicted"/>
<dbReference type="SMART" id="SM00895">
    <property type="entry name" value="FCD"/>
    <property type="match status" value="1"/>
</dbReference>
<dbReference type="SMART" id="SM00345">
    <property type="entry name" value="HTH_GNTR"/>
    <property type="match status" value="1"/>
</dbReference>
<sequence length="256" mass="28536">MRQLKQSGKVAAVRKSSLHHQVAQDIGARILRGEFAPGDLLPNEAESCKTYGVSRTAVREAMKMLTAKGLIVSRPKIGSRVQPRDSWNLLDRDVLVWYCAAAERSHFLASMHQVREILEPEAAALAAVNHTAGQLKTIEQALHAMRDSVDPAAWNTADVQFHVAILWAAGNELLVPFGFLIESALGTMFDFTVRHNQTWREAYPLHENIVVAIRKRRPDAARKAVRVLLADTGAVLAQQARETSREKRRAKPKVKK</sequence>
<dbReference type="PANTHER" id="PTHR43537:SF44">
    <property type="entry name" value="GNTR FAMILY REGULATORY PROTEIN"/>
    <property type="match status" value="1"/>
</dbReference>
<reference evidence="6" key="1">
    <citation type="submission" date="2023-08" db="EMBL/GenBank/DDBJ databases">
        <title>Rhodospirillaceae gen. nov., a novel taxon isolated from the Yangtze River Yuezi River estuary sludge.</title>
        <authorList>
            <person name="Ruan L."/>
        </authorList>
    </citation>
    <scope>NUCLEOTIDE SEQUENCE [LARGE SCALE GENOMIC DNA]</scope>
    <source>
        <strain evidence="6">R-7</strain>
    </source>
</reference>
<name>A0ABU0YIG5_9PROT</name>
<evidence type="ECO:0000313" key="5">
    <source>
        <dbReference type="EMBL" id="MDQ7247507.1"/>
    </source>
</evidence>
<dbReference type="Gene3D" id="1.20.120.530">
    <property type="entry name" value="GntR ligand-binding domain-like"/>
    <property type="match status" value="1"/>
</dbReference>
<dbReference type="CDD" id="cd07377">
    <property type="entry name" value="WHTH_GntR"/>
    <property type="match status" value="1"/>
</dbReference>